<dbReference type="PANTHER" id="PTHR10974">
    <property type="entry name" value="FI08016P-RELATED"/>
    <property type="match status" value="1"/>
</dbReference>
<accession>A0AAD9NQU0</accession>
<gene>
    <name evidence="2" type="ORF">NP493_614g01030</name>
</gene>
<evidence type="ECO:0000313" key="2">
    <source>
        <dbReference type="EMBL" id="KAK2177191.1"/>
    </source>
</evidence>
<dbReference type="InterPro" id="IPR004245">
    <property type="entry name" value="DUF229"/>
</dbReference>
<dbReference type="SUPFAM" id="SSF53649">
    <property type="entry name" value="Alkaline phosphatase-like"/>
    <property type="match status" value="1"/>
</dbReference>
<organism evidence="2 3">
    <name type="scientific">Ridgeia piscesae</name>
    <name type="common">Tubeworm</name>
    <dbReference type="NCBI Taxonomy" id="27915"/>
    <lineage>
        <taxon>Eukaryota</taxon>
        <taxon>Metazoa</taxon>
        <taxon>Spiralia</taxon>
        <taxon>Lophotrochozoa</taxon>
        <taxon>Annelida</taxon>
        <taxon>Polychaeta</taxon>
        <taxon>Sedentaria</taxon>
        <taxon>Canalipalpata</taxon>
        <taxon>Sabellida</taxon>
        <taxon>Siboglinidae</taxon>
        <taxon>Ridgeia</taxon>
    </lineage>
</organism>
<protein>
    <recommendedName>
        <fullName evidence="4">DUF229 domain containing protein</fullName>
    </recommendedName>
</protein>
<dbReference type="FunFam" id="3.40.720.10:FF:000017">
    <property type="entry name" value="Predicted protein"/>
    <property type="match status" value="1"/>
</dbReference>
<evidence type="ECO:0008006" key="4">
    <source>
        <dbReference type="Google" id="ProtNLM"/>
    </source>
</evidence>
<feature type="signal peptide" evidence="1">
    <location>
        <begin position="1"/>
        <end position="18"/>
    </location>
</feature>
<dbReference type="PANTHER" id="PTHR10974:SF1">
    <property type="entry name" value="FI08016P-RELATED"/>
    <property type="match status" value="1"/>
</dbReference>
<evidence type="ECO:0000256" key="1">
    <source>
        <dbReference type="SAM" id="SignalP"/>
    </source>
</evidence>
<comment type="caution">
    <text evidence="2">The sequence shown here is derived from an EMBL/GenBank/DDBJ whole genome shotgun (WGS) entry which is preliminary data.</text>
</comment>
<sequence length="633" mass="72335">MTAIVLVLFLSVDWKKLCVWDVCFVDDMAFVIRSADTKDQACVHPILKLWPQSLKVLYAKKPLPLGCSSAGPDWVYVDNGTFRISEQVRKSHRQITCAFTPLVRLADDMTVIEGPTVPDMRDGWPITSDFFKANCQASDGSVRDHLISGIAYEDEVHERRPAPGQPDPAALPLNVLMFGFDSTSHMSWMRMLPRTHRYFTEALGGVVLDAYNVVGDATTQALLPMFTGFNGLELPEARRGHPGATQIDRYPWVWKRFRDAGYVTQWGEDGAKYGTFQYRLLGFKEQPVDHYMRPFYLEAERQYDRHYPYCLGSVPRHLNMLNWVREFFDMYPRMPKFSFAFHSELSHGYLNRLQLVDDDTEAFLRAMNASGYLDNTLLILMADHGARFSDVRQYVQGKYEERMPYMGLRFPASFERKYPEVMRHLRTNVNRLTTPYDIHATLLDILKYDSSVNLGNIRHRGISLLKEIPRERKCVDAGVDAHWCVCLAWEAVATNDTNVKAAASAVVRLMNELTDVRRQLCRILALVRVTSAVRYAASDSILRYRGSKDFDLREADLSGIMSVSKVLYQLTMVTTPGEGVFEATVTHDLNQKQFSVNATSISRINMYGEQPHCVAEELPHLRKFCYCVTQISG</sequence>
<dbReference type="GO" id="GO:0005615">
    <property type="term" value="C:extracellular space"/>
    <property type="evidence" value="ECO:0007669"/>
    <property type="project" value="TreeGrafter"/>
</dbReference>
<dbReference type="Gene3D" id="3.40.720.10">
    <property type="entry name" value="Alkaline Phosphatase, subunit A"/>
    <property type="match status" value="1"/>
</dbReference>
<dbReference type="AlphaFoldDB" id="A0AAD9NQU0"/>
<dbReference type="Proteomes" id="UP001209878">
    <property type="component" value="Unassembled WGS sequence"/>
</dbReference>
<reference evidence="2" key="1">
    <citation type="journal article" date="2023" name="Mol. Biol. Evol.">
        <title>Third-Generation Sequencing Reveals the Adaptive Role of the Epigenome in Three Deep-Sea Polychaetes.</title>
        <authorList>
            <person name="Perez M."/>
            <person name="Aroh O."/>
            <person name="Sun Y."/>
            <person name="Lan Y."/>
            <person name="Juniper S.K."/>
            <person name="Young C.R."/>
            <person name="Angers B."/>
            <person name="Qian P.Y."/>
        </authorList>
    </citation>
    <scope>NUCLEOTIDE SEQUENCE</scope>
    <source>
        <strain evidence="2">R07B-5</strain>
    </source>
</reference>
<keyword evidence="1" id="KW-0732">Signal</keyword>
<name>A0AAD9NQU0_RIDPI</name>
<dbReference type="EMBL" id="JAODUO010000614">
    <property type="protein sequence ID" value="KAK2177191.1"/>
    <property type="molecule type" value="Genomic_DNA"/>
</dbReference>
<dbReference type="InterPro" id="IPR017850">
    <property type="entry name" value="Alkaline_phosphatase_core_sf"/>
</dbReference>
<keyword evidence="3" id="KW-1185">Reference proteome</keyword>
<feature type="chain" id="PRO_5042259879" description="DUF229 domain containing protein" evidence="1">
    <location>
        <begin position="19"/>
        <end position="633"/>
    </location>
</feature>
<dbReference type="Pfam" id="PF02995">
    <property type="entry name" value="DUF229"/>
    <property type="match status" value="1"/>
</dbReference>
<evidence type="ECO:0000313" key="3">
    <source>
        <dbReference type="Proteomes" id="UP001209878"/>
    </source>
</evidence>
<proteinExistence type="predicted"/>
<dbReference type="CDD" id="cd16021">
    <property type="entry name" value="ALP_like"/>
    <property type="match status" value="1"/>
</dbReference>